<dbReference type="EMBL" id="KN824297">
    <property type="protein sequence ID" value="KIM27767.1"/>
    <property type="molecule type" value="Genomic_DNA"/>
</dbReference>
<dbReference type="PANTHER" id="PTHR28582:SF1">
    <property type="entry name" value="TRNA-SPLICING ENDONUCLEASE SUBUNIT SEN15"/>
    <property type="match status" value="1"/>
</dbReference>
<reference evidence="4 5" key="1">
    <citation type="submission" date="2014-04" db="EMBL/GenBank/DDBJ databases">
        <authorList>
            <consortium name="DOE Joint Genome Institute"/>
            <person name="Kuo A."/>
            <person name="Zuccaro A."/>
            <person name="Kohler A."/>
            <person name="Nagy L.G."/>
            <person name="Floudas D."/>
            <person name="Copeland A."/>
            <person name="Barry K.W."/>
            <person name="Cichocki N."/>
            <person name="Veneault-Fourrey C."/>
            <person name="LaButti K."/>
            <person name="Lindquist E.A."/>
            <person name="Lipzen A."/>
            <person name="Lundell T."/>
            <person name="Morin E."/>
            <person name="Murat C."/>
            <person name="Sun H."/>
            <person name="Tunlid A."/>
            <person name="Henrissat B."/>
            <person name="Grigoriev I.V."/>
            <person name="Hibbett D.S."/>
            <person name="Martin F."/>
            <person name="Nordberg H.P."/>
            <person name="Cantor M.N."/>
            <person name="Hua S.X."/>
        </authorList>
    </citation>
    <scope>NUCLEOTIDE SEQUENCE [LARGE SCALE GENOMIC DNA]</scope>
    <source>
        <strain evidence="4 5">MAFF 305830</strain>
    </source>
</reference>
<comment type="similarity">
    <text evidence="1">Belongs to the SEN15 family.</text>
</comment>
<dbReference type="GO" id="GO:0006388">
    <property type="term" value="P:tRNA splicing, via endonucleolytic cleavage and ligation"/>
    <property type="evidence" value="ECO:0007669"/>
    <property type="project" value="InterPro"/>
</dbReference>
<keyword evidence="5" id="KW-1185">Reference proteome</keyword>
<dbReference type="AlphaFoldDB" id="A0A0C2XF48"/>
<dbReference type="HOGENOM" id="CLU_121521_0_0_1"/>
<dbReference type="Gene3D" id="3.40.1350.10">
    <property type="match status" value="1"/>
</dbReference>
<protein>
    <recommendedName>
        <fullName evidence="3">tRNA-splicing endonuclease subunit Sen15 domain-containing protein</fullName>
    </recommendedName>
</protein>
<gene>
    <name evidence="4" type="ORF">M408DRAFT_70966</name>
</gene>
<feature type="domain" description="tRNA-splicing endonuclease subunit Sen15" evidence="3">
    <location>
        <begin position="17"/>
        <end position="112"/>
    </location>
</feature>
<dbReference type="GO" id="GO:0005634">
    <property type="term" value="C:nucleus"/>
    <property type="evidence" value="ECO:0007669"/>
    <property type="project" value="UniProtKB-ARBA"/>
</dbReference>
<dbReference type="InterPro" id="IPR018593">
    <property type="entry name" value="tRNA-endonuc_su_Sen15"/>
</dbReference>
<dbReference type="Proteomes" id="UP000054097">
    <property type="component" value="Unassembled WGS sequence"/>
</dbReference>
<accession>A0A0C2XF48</accession>
<proteinExistence type="inferred from homology"/>
<evidence type="ECO:0000313" key="4">
    <source>
        <dbReference type="EMBL" id="KIM27767.1"/>
    </source>
</evidence>
<evidence type="ECO:0000313" key="5">
    <source>
        <dbReference type="Proteomes" id="UP000054097"/>
    </source>
</evidence>
<dbReference type="InterPro" id="IPR011856">
    <property type="entry name" value="tRNA_endonuc-like_dom_sf"/>
</dbReference>
<evidence type="ECO:0000256" key="2">
    <source>
        <dbReference type="ARBA" id="ARBA00022694"/>
    </source>
</evidence>
<dbReference type="InterPro" id="IPR036167">
    <property type="entry name" value="tRNA_intron_Endo_cat-like_sf"/>
</dbReference>
<evidence type="ECO:0000259" key="3">
    <source>
        <dbReference type="Pfam" id="PF09631"/>
    </source>
</evidence>
<name>A0A0C2XF48_SERVB</name>
<dbReference type="SUPFAM" id="SSF53032">
    <property type="entry name" value="tRNA-intron endonuclease catalytic domain-like"/>
    <property type="match status" value="1"/>
</dbReference>
<evidence type="ECO:0000256" key="1">
    <source>
        <dbReference type="ARBA" id="ARBA00006091"/>
    </source>
</evidence>
<organism evidence="4 5">
    <name type="scientific">Serendipita vermifera MAFF 305830</name>
    <dbReference type="NCBI Taxonomy" id="933852"/>
    <lineage>
        <taxon>Eukaryota</taxon>
        <taxon>Fungi</taxon>
        <taxon>Dikarya</taxon>
        <taxon>Basidiomycota</taxon>
        <taxon>Agaricomycotina</taxon>
        <taxon>Agaricomycetes</taxon>
        <taxon>Sebacinales</taxon>
        <taxon>Serendipitaceae</taxon>
        <taxon>Serendipita</taxon>
    </lineage>
</organism>
<dbReference type="STRING" id="933852.A0A0C2XF48"/>
<dbReference type="Pfam" id="PF09631">
    <property type="entry name" value="Sen15"/>
    <property type="match status" value="1"/>
</dbReference>
<feature type="non-terminal residue" evidence="4">
    <location>
        <position position="1"/>
    </location>
</feature>
<dbReference type="GO" id="GO:0003676">
    <property type="term" value="F:nucleic acid binding"/>
    <property type="evidence" value="ECO:0007669"/>
    <property type="project" value="InterPro"/>
</dbReference>
<keyword evidence="2" id="KW-0819">tRNA processing</keyword>
<dbReference type="OrthoDB" id="10002170at2759"/>
<reference evidence="5" key="2">
    <citation type="submission" date="2015-01" db="EMBL/GenBank/DDBJ databases">
        <title>Evolutionary Origins and Diversification of the Mycorrhizal Mutualists.</title>
        <authorList>
            <consortium name="DOE Joint Genome Institute"/>
            <consortium name="Mycorrhizal Genomics Consortium"/>
            <person name="Kohler A."/>
            <person name="Kuo A."/>
            <person name="Nagy L.G."/>
            <person name="Floudas D."/>
            <person name="Copeland A."/>
            <person name="Barry K.W."/>
            <person name="Cichocki N."/>
            <person name="Veneault-Fourrey C."/>
            <person name="LaButti K."/>
            <person name="Lindquist E.A."/>
            <person name="Lipzen A."/>
            <person name="Lundell T."/>
            <person name="Morin E."/>
            <person name="Murat C."/>
            <person name="Riley R."/>
            <person name="Ohm R."/>
            <person name="Sun H."/>
            <person name="Tunlid A."/>
            <person name="Henrissat B."/>
            <person name="Grigoriev I.V."/>
            <person name="Hibbett D.S."/>
            <person name="Martin F."/>
        </authorList>
    </citation>
    <scope>NUCLEOTIDE SEQUENCE [LARGE SCALE GENOMIC DNA]</scope>
    <source>
        <strain evidence="5">MAFF 305830</strain>
    </source>
</reference>
<dbReference type="PANTHER" id="PTHR28582">
    <property type="entry name" value="TRNA-SPLICING ENDONUCLEASE SUBUNIT SEN15"/>
    <property type="match status" value="1"/>
</dbReference>
<sequence length="113" mass="12653">VATLANKYPSNAGDLTQVYNDLHLAQRWRNVIAIDLDAAKRPALMGEEHGVDVGTIVVPCSLSDHLSLNWCDFPFQVSCPSEWHRTFIYLAITSQDSSQVYYKLSDGIVKPQM</sequence>